<dbReference type="EMBL" id="KE652510">
    <property type="protein sequence ID" value="EQL01336.1"/>
    <property type="molecule type" value="Genomic_DNA"/>
</dbReference>
<sequence length="86" mass="10112">MARSFDDELSKISRVTTEELGRDDDRQMAKGHMLEMRLDDTPEDGRCPRWRALKVYILQWARSHPDLDSLDPLAWGVRERRGSWAI</sequence>
<protein>
    <submittedName>
        <fullName evidence="1">Uncharacterized protein</fullName>
    </submittedName>
</protein>
<dbReference type="OrthoDB" id="4716584at2759"/>
<evidence type="ECO:0000313" key="1">
    <source>
        <dbReference type="EMBL" id="EQL01336.1"/>
    </source>
</evidence>
<reference evidence="1 2" key="1">
    <citation type="journal article" date="2013" name="Chin. Sci. Bull.">
        <title>Genome survey uncovers the secrets of sex and lifestyle in caterpillar fungus.</title>
        <authorList>
            <person name="Hu X."/>
            <person name="Zhang Y."/>
            <person name="Xiao G."/>
            <person name="Zheng P."/>
            <person name="Xia Y."/>
            <person name="Zhang X."/>
            <person name="St Leger R.J."/>
            <person name="Liu X."/>
            <person name="Wang C."/>
        </authorList>
    </citation>
    <scope>NUCLEOTIDE SEQUENCE [LARGE SCALE GENOMIC DNA]</scope>
    <source>
        <strain evidence="2">Co18 / CGMCC 3.14243</strain>
        <tissue evidence="1">Fruit-body</tissue>
    </source>
</reference>
<name>T5AFY9_OPHSC</name>
<dbReference type="eggNOG" id="ENOG502SHAB">
    <property type="taxonomic scope" value="Eukaryota"/>
</dbReference>
<dbReference type="HOGENOM" id="CLU_2498444_0_0_1"/>
<gene>
    <name evidence="1" type="ORF">OCS_02944</name>
</gene>
<organism evidence="1 2">
    <name type="scientific">Ophiocordyceps sinensis (strain Co18 / CGMCC 3.14243)</name>
    <name type="common">Yarsagumba caterpillar fungus</name>
    <name type="synonym">Hirsutella sinensis</name>
    <dbReference type="NCBI Taxonomy" id="911162"/>
    <lineage>
        <taxon>Eukaryota</taxon>
        <taxon>Fungi</taxon>
        <taxon>Dikarya</taxon>
        <taxon>Ascomycota</taxon>
        <taxon>Pezizomycotina</taxon>
        <taxon>Sordariomycetes</taxon>
        <taxon>Hypocreomycetidae</taxon>
        <taxon>Hypocreales</taxon>
        <taxon>Ophiocordycipitaceae</taxon>
        <taxon>Ophiocordyceps</taxon>
    </lineage>
</organism>
<accession>T5AFY9</accession>
<dbReference type="AlphaFoldDB" id="T5AFY9"/>
<proteinExistence type="predicted"/>
<dbReference type="Proteomes" id="UP000019374">
    <property type="component" value="Unassembled WGS sequence"/>
</dbReference>
<evidence type="ECO:0000313" key="2">
    <source>
        <dbReference type="Proteomes" id="UP000019374"/>
    </source>
</evidence>